<accession>A0ABD3T3J3</accession>
<evidence type="ECO:0000313" key="3">
    <source>
        <dbReference type="Proteomes" id="UP001634394"/>
    </source>
</evidence>
<sequence>VKPMKQARCLFSLGALGNGLYAVGGATSHSTLKSVECYLTESNTWVNGPDLPFPLSEHA</sequence>
<dbReference type="InterPro" id="IPR006652">
    <property type="entry name" value="Kelch_1"/>
</dbReference>
<keyword evidence="1" id="KW-0880">Kelch repeat</keyword>
<evidence type="ECO:0000313" key="2">
    <source>
        <dbReference type="EMBL" id="KAL3831494.1"/>
    </source>
</evidence>
<keyword evidence="3" id="KW-1185">Reference proteome</keyword>
<dbReference type="Pfam" id="PF01344">
    <property type="entry name" value="Kelch_1"/>
    <property type="match status" value="1"/>
</dbReference>
<organism evidence="2 3">
    <name type="scientific">Sinanodonta woodiana</name>
    <name type="common">Chinese pond mussel</name>
    <name type="synonym">Anodonta woodiana</name>
    <dbReference type="NCBI Taxonomy" id="1069815"/>
    <lineage>
        <taxon>Eukaryota</taxon>
        <taxon>Metazoa</taxon>
        <taxon>Spiralia</taxon>
        <taxon>Lophotrochozoa</taxon>
        <taxon>Mollusca</taxon>
        <taxon>Bivalvia</taxon>
        <taxon>Autobranchia</taxon>
        <taxon>Heteroconchia</taxon>
        <taxon>Palaeoheterodonta</taxon>
        <taxon>Unionida</taxon>
        <taxon>Unionoidea</taxon>
        <taxon>Unionidae</taxon>
        <taxon>Unioninae</taxon>
        <taxon>Sinanodonta</taxon>
    </lineage>
</organism>
<reference evidence="2 3" key="1">
    <citation type="submission" date="2024-11" db="EMBL/GenBank/DDBJ databases">
        <title>Chromosome-level genome assembly of the freshwater bivalve Anodonta woodiana.</title>
        <authorList>
            <person name="Chen X."/>
        </authorList>
    </citation>
    <scope>NUCLEOTIDE SEQUENCE [LARGE SCALE GENOMIC DNA]</scope>
    <source>
        <strain evidence="2">MN2024</strain>
        <tissue evidence="2">Gills</tissue>
    </source>
</reference>
<dbReference type="Proteomes" id="UP001634394">
    <property type="component" value="Unassembled WGS sequence"/>
</dbReference>
<dbReference type="Gene3D" id="2.120.10.80">
    <property type="entry name" value="Kelch-type beta propeller"/>
    <property type="match status" value="1"/>
</dbReference>
<dbReference type="InterPro" id="IPR015915">
    <property type="entry name" value="Kelch-typ_b-propeller"/>
</dbReference>
<gene>
    <name evidence="2" type="ORF">ACJMK2_023235</name>
</gene>
<dbReference type="InterPro" id="IPR052392">
    <property type="entry name" value="Kelch-BTB_domain-containing"/>
</dbReference>
<comment type="caution">
    <text evidence="2">The sequence shown here is derived from an EMBL/GenBank/DDBJ whole genome shotgun (WGS) entry which is preliminary data.</text>
</comment>
<dbReference type="SUPFAM" id="SSF117281">
    <property type="entry name" value="Kelch motif"/>
    <property type="match status" value="1"/>
</dbReference>
<dbReference type="EMBL" id="JBJQND010000019">
    <property type="protein sequence ID" value="KAL3831494.1"/>
    <property type="molecule type" value="Genomic_DNA"/>
</dbReference>
<dbReference type="PANTHER" id="PTHR46375:SF4">
    <property type="entry name" value="KELCH-LIKE FAMILY, MEMBER 42"/>
    <property type="match status" value="1"/>
</dbReference>
<proteinExistence type="predicted"/>
<protein>
    <submittedName>
        <fullName evidence="2">Uncharacterized protein</fullName>
    </submittedName>
</protein>
<evidence type="ECO:0000256" key="1">
    <source>
        <dbReference type="ARBA" id="ARBA00022441"/>
    </source>
</evidence>
<feature type="non-terminal residue" evidence="2">
    <location>
        <position position="1"/>
    </location>
</feature>
<name>A0ABD3T3J3_SINWO</name>
<dbReference type="AlphaFoldDB" id="A0ABD3T3J3"/>
<feature type="non-terminal residue" evidence="2">
    <location>
        <position position="59"/>
    </location>
</feature>
<dbReference type="PANTHER" id="PTHR46375">
    <property type="entry name" value="KELCH REPEAT AND BTB DOMAIN-CONTAINING PROTEIN 13-RELATED"/>
    <property type="match status" value="1"/>
</dbReference>